<organism evidence="2 3">
    <name type="scientific">Monoglobus pectinilyticus</name>
    <dbReference type="NCBI Taxonomy" id="1981510"/>
    <lineage>
        <taxon>Bacteria</taxon>
        <taxon>Bacillati</taxon>
        <taxon>Bacillota</taxon>
        <taxon>Clostridia</taxon>
        <taxon>Monoglobales</taxon>
        <taxon>Monoglobaceae</taxon>
        <taxon>Monoglobus</taxon>
    </lineage>
</organism>
<gene>
    <name evidence="2" type="ORF">B9O19_01120</name>
</gene>
<proteinExistence type="predicted"/>
<keyword evidence="3" id="KW-1185">Reference proteome</keyword>
<feature type="domain" description="HTH cro/C1-type" evidence="1">
    <location>
        <begin position="20"/>
        <end position="76"/>
    </location>
</feature>
<dbReference type="Gene3D" id="1.10.260.40">
    <property type="entry name" value="lambda repressor-like DNA-binding domains"/>
    <property type="match status" value="1"/>
</dbReference>
<evidence type="ECO:0000313" key="3">
    <source>
        <dbReference type="Proteomes" id="UP000235589"/>
    </source>
</evidence>
<dbReference type="AlphaFoldDB" id="A0A2K9P1Y5"/>
<protein>
    <submittedName>
        <fullName evidence="2">Transcriptional regulator</fullName>
    </submittedName>
</protein>
<dbReference type="SUPFAM" id="SSF47413">
    <property type="entry name" value="lambda repressor-like DNA-binding domains"/>
    <property type="match status" value="1"/>
</dbReference>
<dbReference type="EMBL" id="CP020991">
    <property type="protein sequence ID" value="AUO19283.1"/>
    <property type="molecule type" value="Genomic_DNA"/>
</dbReference>
<dbReference type="SMART" id="SM00530">
    <property type="entry name" value="HTH_XRE"/>
    <property type="match status" value="1"/>
</dbReference>
<dbReference type="Pfam" id="PF01381">
    <property type="entry name" value="HTH_3"/>
    <property type="match status" value="1"/>
</dbReference>
<dbReference type="GO" id="GO:0003677">
    <property type="term" value="F:DNA binding"/>
    <property type="evidence" value="ECO:0007669"/>
    <property type="project" value="InterPro"/>
</dbReference>
<evidence type="ECO:0000259" key="1">
    <source>
        <dbReference type="PROSITE" id="PS50943"/>
    </source>
</evidence>
<dbReference type="GeneID" id="98062530"/>
<dbReference type="CDD" id="cd00093">
    <property type="entry name" value="HTH_XRE"/>
    <property type="match status" value="1"/>
</dbReference>
<dbReference type="KEGG" id="mpec:B9O19_01120"/>
<reference evidence="2 3" key="1">
    <citation type="submission" date="2017-04" db="EMBL/GenBank/DDBJ databases">
        <title>Monoglobus pectinilyticus 14 draft genome.</title>
        <authorList>
            <person name="Kim C."/>
            <person name="Rosendale D.I."/>
            <person name="Kelly W.J."/>
            <person name="Tannock G.W."/>
            <person name="Patchett M.L."/>
            <person name="Jordens J.Z."/>
        </authorList>
    </citation>
    <scope>NUCLEOTIDE SEQUENCE [LARGE SCALE GENOMIC DNA]</scope>
    <source>
        <strain evidence="2 3">14</strain>
    </source>
</reference>
<dbReference type="Proteomes" id="UP000235589">
    <property type="component" value="Chromosome"/>
</dbReference>
<dbReference type="InterPro" id="IPR001387">
    <property type="entry name" value="Cro/C1-type_HTH"/>
</dbReference>
<dbReference type="RefSeq" id="WP_102365500.1">
    <property type="nucleotide sequence ID" value="NZ_CP020991.1"/>
</dbReference>
<name>A0A2K9P1Y5_9FIRM</name>
<dbReference type="InterPro" id="IPR010982">
    <property type="entry name" value="Lambda_DNA-bd_dom_sf"/>
</dbReference>
<sequence>MHKEVQFKNRDKFVELGIIISAIRKSKGMTQRELAEKALISRSHLSNIEAPNIISSFALETLFNIADALEISAGDLLNIKLPSPQYINEDSEFDNDKY</sequence>
<dbReference type="OrthoDB" id="1629646at2"/>
<evidence type="ECO:0000313" key="2">
    <source>
        <dbReference type="EMBL" id="AUO19283.1"/>
    </source>
</evidence>
<dbReference type="PROSITE" id="PS50943">
    <property type="entry name" value="HTH_CROC1"/>
    <property type="match status" value="1"/>
</dbReference>
<accession>A0A2K9P1Y5</accession>